<accession>A0A4Y9F023</accession>
<dbReference type="EMBL" id="SPQC01000123">
    <property type="protein sequence ID" value="TFU18611.1"/>
    <property type="molecule type" value="Genomic_DNA"/>
</dbReference>
<comment type="caution">
    <text evidence="1">The sequence shown here is derived from an EMBL/GenBank/DDBJ whole genome shotgun (WGS) entry which is preliminary data.</text>
</comment>
<evidence type="ECO:0000313" key="1">
    <source>
        <dbReference type="EMBL" id="TFU18611.1"/>
    </source>
</evidence>
<organism evidence="1 2">
    <name type="scientific">Rothia nasimurium</name>
    <dbReference type="NCBI Taxonomy" id="85336"/>
    <lineage>
        <taxon>Bacteria</taxon>
        <taxon>Bacillati</taxon>
        <taxon>Actinomycetota</taxon>
        <taxon>Actinomycetes</taxon>
        <taxon>Micrococcales</taxon>
        <taxon>Micrococcaceae</taxon>
        <taxon>Rothia</taxon>
    </lineage>
</organism>
<gene>
    <name evidence="1" type="ORF">E4U03_12670</name>
</gene>
<dbReference type="AlphaFoldDB" id="A0A4Y9F023"/>
<evidence type="ECO:0000313" key="2">
    <source>
        <dbReference type="Proteomes" id="UP000297951"/>
    </source>
</evidence>
<name>A0A4Y9F023_9MICC</name>
<reference evidence="1 2" key="1">
    <citation type="submission" date="2019-03" db="EMBL/GenBank/DDBJ databases">
        <title>Diversity of the mouse oral microbiome.</title>
        <authorList>
            <person name="Joseph S."/>
            <person name="Aduse-Opoku J."/>
            <person name="Curtis M."/>
            <person name="Wade W."/>
            <person name="Hashim A."/>
        </authorList>
    </citation>
    <scope>NUCLEOTIDE SEQUENCE [LARGE SCALE GENOMIC DNA]</scope>
    <source>
        <strain evidence="2">irhom_31</strain>
    </source>
</reference>
<dbReference type="Proteomes" id="UP000297951">
    <property type="component" value="Unassembled WGS sequence"/>
</dbReference>
<sequence>DIENKLDKTSQLLLDKLIKEEKIKILNLAGVKFYKA</sequence>
<proteinExistence type="predicted"/>
<protein>
    <submittedName>
        <fullName evidence="1">Radical SAM protein</fullName>
    </submittedName>
</protein>
<feature type="non-terminal residue" evidence="1">
    <location>
        <position position="1"/>
    </location>
</feature>